<evidence type="ECO:0008006" key="2">
    <source>
        <dbReference type="Google" id="ProtNLM"/>
    </source>
</evidence>
<name>A0A0F9XHM6_9ZZZZ</name>
<gene>
    <name evidence="1" type="ORF">LCGC14_0217860</name>
</gene>
<dbReference type="Pfam" id="PF09912">
    <property type="entry name" value="DUF2141"/>
    <property type="match status" value="1"/>
</dbReference>
<reference evidence="1" key="1">
    <citation type="journal article" date="2015" name="Nature">
        <title>Complex archaea that bridge the gap between prokaryotes and eukaryotes.</title>
        <authorList>
            <person name="Spang A."/>
            <person name="Saw J.H."/>
            <person name="Jorgensen S.L."/>
            <person name="Zaremba-Niedzwiedzka K."/>
            <person name="Martijn J."/>
            <person name="Lind A.E."/>
            <person name="van Eijk R."/>
            <person name="Schleper C."/>
            <person name="Guy L."/>
            <person name="Ettema T.J."/>
        </authorList>
    </citation>
    <scope>NUCLEOTIDE SEQUENCE</scope>
</reference>
<dbReference type="EMBL" id="LAZR01000103">
    <property type="protein sequence ID" value="KKN91453.1"/>
    <property type="molecule type" value="Genomic_DNA"/>
</dbReference>
<dbReference type="AlphaFoldDB" id="A0A0F9XHM6"/>
<evidence type="ECO:0000313" key="1">
    <source>
        <dbReference type="EMBL" id="KKN91453.1"/>
    </source>
</evidence>
<accession>A0A0F9XHM6</accession>
<sequence length="139" mass="15569">MKKLLFTITVLAMTLTMNAQEKEGVTLTVIIENVLNNEGHVLSALHSEDTFMKADGIKTTYDKAEEGELILTIENVQPGDYAFSVLHDANDNQRMDFETNGMPLENYAMSNNPMLMGPPTFSDVKFSVATDDMEIKLRF</sequence>
<protein>
    <recommendedName>
        <fullName evidence="2">DUF2141 domain-containing protein</fullName>
    </recommendedName>
</protein>
<dbReference type="InterPro" id="IPR018673">
    <property type="entry name" value="DUF2141"/>
</dbReference>
<comment type="caution">
    <text evidence="1">The sequence shown here is derived from an EMBL/GenBank/DDBJ whole genome shotgun (WGS) entry which is preliminary data.</text>
</comment>
<proteinExistence type="predicted"/>
<organism evidence="1">
    <name type="scientific">marine sediment metagenome</name>
    <dbReference type="NCBI Taxonomy" id="412755"/>
    <lineage>
        <taxon>unclassified sequences</taxon>
        <taxon>metagenomes</taxon>
        <taxon>ecological metagenomes</taxon>
    </lineage>
</organism>